<feature type="transmembrane region" description="Helical" evidence="1">
    <location>
        <begin position="44"/>
        <end position="67"/>
    </location>
</feature>
<sequence>MDPNPGKAKTTAMTLRSLYLTTCTSLILLYFAEGIVRTSTDTGMGRWLAAGETLLSVIYFCAAIGYVRLSRNRDDHK</sequence>
<gene>
    <name evidence="2" type="ORF">PROAA_210014</name>
</gene>
<feature type="transmembrane region" description="Helical" evidence="1">
    <location>
        <begin position="12"/>
        <end position="32"/>
    </location>
</feature>
<dbReference type="InterPro" id="IPR018643">
    <property type="entry name" value="DUF2069_membrane"/>
</dbReference>
<evidence type="ECO:0000313" key="2">
    <source>
        <dbReference type="EMBL" id="SBT07107.1"/>
    </source>
</evidence>
<dbReference type="Proteomes" id="UP000199600">
    <property type="component" value="Unassembled WGS sequence"/>
</dbReference>
<organism evidence="2 3">
    <name type="scientific">Candidatus Propionivibrio aalborgensis</name>
    <dbReference type="NCBI Taxonomy" id="1860101"/>
    <lineage>
        <taxon>Bacteria</taxon>
        <taxon>Pseudomonadati</taxon>
        <taxon>Pseudomonadota</taxon>
        <taxon>Betaproteobacteria</taxon>
        <taxon>Rhodocyclales</taxon>
        <taxon>Rhodocyclaceae</taxon>
        <taxon>Propionivibrio</taxon>
    </lineage>
</organism>
<dbReference type="AlphaFoldDB" id="A0A1A8XRK2"/>
<keyword evidence="1" id="KW-0812">Transmembrane</keyword>
<keyword evidence="1" id="KW-0472">Membrane</keyword>
<reference evidence="2 3" key="1">
    <citation type="submission" date="2016-06" db="EMBL/GenBank/DDBJ databases">
        <authorList>
            <person name="Kjaerup R.B."/>
            <person name="Dalgaard T.S."/>
            <person name="Juul-Madsen H.R."/>
        </authorList>
    </citation>
    <scope>NUCLEOTIDE SEQUENCE [LARGE SCALE GENOMIC DNA]</scope>
    <source>
        <strain evidence="2">2</strain>
    </source>
</reference>
<name>A0A1A8XRK2_9RHOO</name>
<keyword evidence="1" id="KW-1133">Transmembrane helix</keyword>
<dbReference type="RefSeq" id="WP_222102151.1">
    <property type="nucleotide sequence ID" value="NZ_FLQY01000124.1"/>
</dbReference>
<evidence type="ECO:0000313" key="3">
    <source>
        <dbReference type="Proteomes" id="UP000199600"/>
    </source>
</evidence>
<evidence type="ECO:0000256" key="1">
    <source>
        <dbReference type="SAM" id="Phobius"/>
    </source>
</evidence>
<accession>A0A1A8XRK2</accession>
<proteinExistence type="predicted"/>
<protein>
    <submittedName>
        <fullName evidence="2">Uncharacterized protein</fullName>
    </submittedName>
</protein>
<dbReference type="EMBL" id="FLQY01000124">
    <property type="protein sequence ID" value="SBT07107.1"/>
    <property type="molecule type" value="Genomic_DNA"/>
</dbReference>
<keyword evidence="3" id="KW-1185">Reference proteome</keyword>
<dbReference type="Pfam" id="PF09842">
    <property type="entry name" value="DUF2069"/>
    <property type="match status" value="1"/>
</dbReference>